<protein>
    <submittedName>
        <fullName evidence="2">Uncharacterized protein</fullName>
    </submittedName>
</protein>
<comment type="caution">
    <text evidence="2">The sequence shown here is derived from an EMBL/GenBank/DDBJ whole genome shotgun (WGS) entry which is preliminary data.</text>
</comment>
<dbReference type="Proteomes" id="UP000663861">
    <property type="component" value="Unassembled WGS sequence"/>
</dbReference>
<feature type="compositionally biased region" description="Low complexity" evidence="1">
    <location>
        <begin position="431"/>
        <end position="445"/>
    </location>
</feature>
<name>A0A8H2XH95_9AGAM</name>
<evidence type="ECO:0000256" key="1">
    <source>
        <dbReference type="SAM" id="MobiDB-lite"/>
    </source>
</evidence>
<proteinExistence type="predicted"/>
<feature type="region of interest" description="Disordered" evidence="1">
    <location>
        <begin position="272"/>
        <end position="320"/>
    </location>
</feature>
<gene>
    <name evidence="2" type="ORF">RDB_LOCUS20495</name>
</gene>
<feature type="region of interest" description="Disordered" evidence="1">
    <location>
        <begin position="396"/>
        <end position="445"/>
    </location>
</feature>
<organism evidence="2 3">
    <name type="scientific">Rhizoctonia solani</name>
    <dbReference type="NCBI Taxonomy" id="456999"/>
    <lineage>
        <taxon>Eukaryota</taxon>
        <taxon>Fungi</taxon>
        <taxon>Dikarya</taxon>
        <taxon>Basidiomycota</taxon>
        <taxon>Agaricomycotina</taxon>
        <taxon>Agaricomycetes</taxon>
        <taxon>Cantharellales</taxon>
        <taxon>Ceratobasidiaceae</taxon>
        <taxon>Rhizoctonia</taxon>
    </lineage>
</organism>
<reference evidence="2" key="1">
    <citation type="submission" date="2021-01" db="EMBL/GenBank/DDBJ databases">
        <authorList>
            <person name="Kaushik A."/>
        </authorList>
    </citation>
    <scope>NUCLEOTIDE SEQUENCE</scope>
    <source>
        <strain evidence="2">AG4-RS23</strain>
    </source>
</reference>
<accession>A0A8H2XH95</accession>
<dbReference type="AlphaFoldDB" id="A0A8H2XH95"/>
<evidence type="ECO:0000313" key="2">
    <source>
        <dbReference type="EMBL" id="CAE6426688.1"/>
    </source>
</evidence>
<evidence type="ECO:0000313" key="3">
    <source>
        <dbReference type="Proteomes" id="UP000663861"/>
    </source>
</evidence>
<sequence length="525" mass="57292">MGRFFLTVSRGSITLWTLEPDGVPHCCRTILVPLPNEMIVQALVSRPGSSLVAYLAVQITQQHTHRLRTEIYQLHLSRPGIPHELGFGLSAIHETEGALVAFVDYVLAYASNDAGQTILLCCWVSKRATRLATPVNEREIRWQHSSCQAVTIGSDIVVVVRDSTAEIYPRDAFATIDYDLIPTMNGRVVRGDLHVLPVTYATDTATFPSSFLTPPSIYIHTPQSVSCDNDDLAQAVRIISLVGVARSAAPLTDPSIPYFVIPAQLCRWTPSRYHGSSQSTSPSHTAPPSPSHTTPSPTHTHARPLPAQAPPSTRCHLSSSPGLPPVEKYKFVFHIHALQQQHPHLLYGPAISGPNGRAVMLATAVNTSNGLNQPKQYVLKYRHPTSRELSRFIAERSRPTGAAWPTSGQHRGSTPQPEGTPQPPPLQAHVQLPTPSHPLLSQHPPLRQAPYYGALTPLTRPVPILDVLRGMSPLWHTQEIAGYEMIAWDEGAGTILVANRLGDAVLLECAKPASDPVGASSWHRN</sequence>
<dbReference type="EMBL" id="CAJMWY010000294">
    <property type="protein sequence ID" value="CAE6426688.1"/>
    <property type="molecule type" value="Genomic_DNA"/>
</dbReference>